<protein>
    <submittedName>
        <fullName evidence="2">Alpha/beta-hydrolase</fullName>
    </submittedName>
</protein>
<evidence type="ECO:0000259" key="1">
    <source>
        <dbReference type="Pfam" id="PF12697"/>
    </source>
</evidence>
<dbReference type="InterPro" id="IPR052897">
    <property type="entry name" value="Sec-Metab_Biosynth_Hydrolase"/>
</dbReference>
<gene>
    <name evidence="2" type="ORF">EJ05DRAFT_482984</name>
</gene>
<dbReference type="InterPro" id="IPR029058">
    <property type="entry name" value="AB_hydrolase_fold"/>
</dbReference>
<sequence>MGNSSHPTFVFVPGALSPVAQYQHVVDLLRARHFDATIVATPSVGFRPGPAATMFDDAAAISSVTQALANEGKHTILVMHSYGGVPGTQSVKGVSAKERKSDGKSGGVKRLVYVNAIIPGLGESVRGLFGTQLPAFLKLVDDRLINIDPAASARNTYNPLAFTKALEWAQGMQPHSDISYQGAVSSLGYDHAPVSYLRCTKDMIVVPELSSTYYQKIADRTGTKPDLYEIETGHCPNASAPDELVDILIEIASKEE</sequence>
<name>A0A6A6WHD5_9PEZI</name>
<evidence type="ECO:0000313" key="2">
    <source>
        <dbReference type="EMBL" id="KAF2762212.1"/>
    </source>
</evidence>
<dbReference type="Gene3D" id="3.40.50.1820">
    <property type="entry name" value="alpha/beta hydrolase"/>
    <property type="match status" value="1"/>
</dbReference>
<dbReference type="PANTHER" id="PTHR37017:SF13">
    <property type="entry name" value="AB HYDROLASE-1 DOMAIN-CONTAINING PROTEIN"/>
    <property type="match status" value="1"/>
</dbReference>
<dbReference type="InterPro" id="IPR000073">
    <property type="entry name" value="AB_hydrolase_1"/>
</dbReference>
<dbReference type="RefSeq" id="XP_033604663.1">
    <property type="nucleotide sequence ID" value="XM_033745219.1"/>
</dbReference>
<evidence type="ECO:0000313" key="3">
    <source>
        <dbReference type="Proteomes" id="UP000799437"/>
    </source>
</evidence>
<dbReference type="AlphaFoldDB" id="A0A6A6WHD5"/>
<dbReference type="OrthoDB" id="1263307at2759"/>
<organism evidence="2 3">
    <name type="scientific">Pseudovirgaria hyperparasitica</name>
    <dbReference type="NCBI Taxonomy" id="470096"/>
    <lineage>
        <taxon>Eukaryota</taxon>
        <taxon>Fungi</taxon>
        <taxon>Dikarya</taxon>
        <taxon>Ascomycota</taxon>
        <taxon>Pezizomycotina</taxon>
        <taxon>Dothideomycetes</taxon>
        <taxon>Dothideomycetes incertae sedis</taxon>
        <taxon>Acrospermales</taxon>
        <taxon>Acrospermaceae</taxon>
        <taxon>Pseudovirgaria</taxon>
    </lineage>
</organism>
<feature type="domain" description="AB hydrolase-1" evidence="1">
    <location>
        <begin position="9"/>
        <end position="246"/>
    </location>
</feature>
<dbReference type="SUPFAM" id="SSF53474">
    <property type="entry name" value="alpha/beta-Hydrolases"/>
    <property type="match status" value="1"/>
</dbReference>
<accession>A0A6A6WHD5</accession>
<reference evidence="2" key="1">
    <citation type="journal article" date="2020" name="Stud. Mycol.">
        <title>101 Dothideomycetes genomes: a test case for predicting lifestyles and emergence of pathogens.</title>
        <authorList>
            <person name="Haridas S."/>
            <person name="Albert R."/>
            <person name="Binder M."/>
            <person name="Bloem J."/>
            <person name="Labutti K."/>
            <person name="Salamov A."/>
            <person name="Andreopoulos B."/>
            <person name="Baker S."/>
            <person name="Barry K."/>
            <person name="Bills G."/>
            <person name="Bluhm B."/>
            <person name="Cannon C."/>
            <person name="Castanera R."/>
            <person name="Culley D."/>
            <person name="Daum C."/>
            <person name="Ezra D."/>
            <person name="Gonzalez J."/>
            <person name="Henrissat B."/>
            <person name="Kuo A."/>
            <person name="Liang C."/>
            <person name="Lipzen A."/>
            <person name="Lutzoni F."/>
            <person name="Magnuson J."/>
            <person name="Mondo S."/>
            <person name="Nolan M."/>
            <person name="Ohm R."/>
            <person name="Pangilinan J."/>
            <person name="Park H.-J."/>
            <person name="Ramirez L."/>
            <person name="Alfaro M."/>
            <person name="Sun H."/>
            <person name="Tritt A."/>
            <person name="Yoshinaga Y."/>
            <person name="Zwiers L.-H."/>
            <person name="Turgeon B."/>
            <person name="Goodwin S."/>
            <person name="Spatafora J."/>
            <person name="Crous P."/>
            <person name="Grigoriev I."/>
        </authorList>
    </citation>
    <scope>NUCLEOTIDE SEQUENCE</scope>
    <source>
        <strain evidence="2">CBS 121739</strain>
    </source>
</reference>
<dbReference type="EMBL" id="ML996566">
    <property type="protein sequence ID" value="KAF2762212.1"/>
    <property type="molecule type" value="Genomic_DNA"/>
</dbReference>
<dbReference type="Pfam" id="PF12697">
    <property type="entry name" value="Abhydrolase_6"/>
    <property type="match status" value="1"/>
</dbReference>
<proteinExistence type="predicted"/>
<dbReference type="PANTHER" id="PTHR37017">
    <property type="entry name" value="AB HYDROLASE-1 DOMAIN-CONTAINING PROTEIN-RELATED"/>
    <property type="match status" value="1"/>
</dbReference>
<keyword evidence="3" id="KW-1185">Reference proteome</keyword>
<dbReference type="GeneID" id="54486273"/>
<dbReference type="Proteomes" id="UP000799437">
    <property type="component" value="Unassembled WGS sequence"/>
</dbReference>